<feature type="domain" description="Beta-ketoacyl-[acyl-carrier-protein] synthase III N-terminal" evidence="5">
    <location>
        <begin position="109"/>
        <end position="189"/>
    </location>
</feature>
<sequence length="330" mass="35491">MNRRVIIASTGSYAPAQEVPNTYFNDLLGEDVDTWLQTNLNIKNRRWCSAEESVADLCERAALTALERAGVKPEALDLIIVATDTPEYVSPSTSSILQHRLGATGAGTFDLNSACAGFVTALDVAAKYIVADARYNHVLVIGGYAMSKYLDVHDKKTATLFADGAGAVLLTATENTDRGFLTSSLHTEGQYHSWMGIYAGATAQPLSAEVLAANGHKLKFLHKFPKELNPEIWTQMAEEMAATIGVAPTDVDHYVLTQLNINGIYETLGRLGVPHDRAPIIMQEYGYTGSACIPMALDDAVTKGQIKENDLVFLIGSGGGLAFAGAAFRM</sequence>
<evidence type="ECO:0000259" key="5">
    <source>
        <dbReference type="Pfam" id="PF08545"/>
    </source>
</evidence>
<organism evidence="6 7">
    <name type="scientific">Solirubrum puertoriconensis</name>
    <dbReference type="NCBI Taxonomy" id="1751427"/>
    <lineage>
        <taxon>Bacteria</taxon>
        <taxon>Pseudomonadati</taxon>
        <taxon>Bacteroidota</taxon>
        <taxon>Cytophagia</taxon>
        <taxon>Cytophagales</taxon>
    </lineage>
</organism>
<keyword evidence="7" id="KW-1185">Reference proteome</keyword>
<dbReference type="InterPro" id="IPR013751">
    <property type="entry name" value="ACP_syn_III_N"/>
</dbReference>
<keyword evidence="1" id="KW-0808">Transferase</keyword>
<evidence type="ECO:0000256" key="1">
    <source>
        <dbReference type="ARBA" id="ARBA00022679"/>
    </source>
</evidence>
<dbReference type="InterPro" id="IPR013747">
    <property type="entry name" value="ACP_syn_III_C"/>
</dbReference>
<dbReference type="PANTHER" id="PTHR34069">
    <property type="entry name" value="3-OXOACYL-[ACYL-CARRIER-PROTEIN] SYNTHASE 3"/>
    <property type="match status" value="1"/>
</dbReference>
<dbReference type="Gene3D" id="3.40.47.10">
    <property type="match status" value="1"/>
</dbReference>
<dbReference type="OrthoDB" id="1704808at2"/>
<comment type="caution">
    <text evidence="6">The sequence shown here is derived from an EMBL/GenBank/DDBJ whole genome shotgun (WGS) entry which is preliminary data.</text>
</comment>
<reference evidence="6 7" key="1">
    <citation type="submission" date="2015-11" db="EMBL/GenBank/DDBJ databases">
        <title>Solirubrum puertoriconensis gen. nov. an environmental bacteria isolated in Puerto Rico.</title>
        <authorList>
            <person name="Cuebas-Irizarry M.F."/>
            <person name="Montalvo-Rodriguez R."/>
        </authorList>
    </citation>
    <scope>NUCLEOTIDE SEQUENCE [LARGE SCALE GENOMIC DNA]</scope>
    <source>
        <strain evidence="6 7">MC1A</strain>
    </source>
</reference>
<keyword evidence="3" id="KW-0472">Membrane</keyword>
<evidence type="ECO:0000313" key="6">
    <source>
        <dbReference type="EMBL" id="KUG08209.1"/>
    </source>
</evidence>
<dbReference type="EMBL" id="LNAL01000006">
    <property type="protein sequence ID" value="KUG08209.1"/>
    <property type="molecule type" value="Genomic_DNA"/>
</dbReference>
<accession>A0A9X0L500</accession>
<dbReference type="InterPro" id="IPR016039">
    <property type="entry name" value="Thiolase-like"/>
</dbReference>
<dbReference type="PANTHER" id="PTHR34069:SF2">
    <property type="entry name" value="BETA-KETOACYL-[ACYL-CARRIER-PROTEIN] SYNTHASE III"/>
    <property type="match status" value="1"/>
</dbReference>
<evidence type="ECO:0000256" key="2">
    <source>
        <dbReference type="ARBA" id="ARBA00023315"/>
    </source>
</evidence>
<proteinExistence type="predicted"/>
<dbReference type="SUPFAM" id="SSF53901">
    <property type="entry name" value="Thiolase-like"/>
    <property type="match status" value="1"/>
</dbReference>
<dbReference type="GO" id="GO:0004315">
    <property type="term" value="F:3-oxoacyl-[acyl-carrier-protein] synthase activity"/>
    <property type="evidence" value="ECO:0007669"/>
    <property type="project" value="InterPro"/>
</dbReference>
<dbReference type="RefSeq" id="WP_059069423.1">
    <property type="nucleotide sequence ID" value="NZ_LNAL01000006.1"/>
</dbReference>
<evidence type="ECO:0000259" key="4">
    <source>
        <dbReference type="Pfam" id="PF08541"/>
    </source>
</evidence>
<keyword evidence="3" id="KW-1133">Transmembrane helix</keyword>
<dbReference type="GO" id="GO:0006633">
    <property type="term" value="P:fatty acid biosynthetic process"/>
    <property type="evidence" value="ECO:0007669"/>
    <property type="project" value="InterPro"/>
</dbReference>
<dbReference type="GO" id="GO:0044550">
    <property type="term" value="P:secondary metabolite biosynthetic process"/>
    <property type="evidence" value="ECO:0007669"/>
    <property type="project" value="TreeGrafter"/>
</dbReference>
<gene>
    <name evidence="6" type="ORF">ASU33_08460</name>
</gene>
<feature type="domain" description="Beta-ketoacyl-[acyl-carrier-protein] synthase III C-terminal" evidence="4">
    <location>
        <begin position="244"/>
        <end position="329"/>
    </location>
</feature>
<dbReference type="NCBIfam" id="NF006829">
    <property type="entry name" value="PRK09352.1"/>
    <property type="match status" value="1"/>
</dbReference>
<evidence type="ECO:0000256" key="3">
    <source>
        <dbReference type="SAM" id="Phobius"/>
    </source>
</evidence>
<dbReference type="Pfam" id="PF08541">
    <property type="entry name" value="ACP_syn_III_C"/>
    <property type="match status" value="1"/>
</dbReference>
<name>A0A9X0L500_SOLP1</name>
<keyword evidence="2" id="KW-0012">Acyltransferase</keyword>
<feature type="transmembrane region" description="Helical" evidence="3">
    <location>
        <begin position="311"/>
        <end position="328"/>
    </location>
</feature>
<dbReference type="Pfam" id="PF08545">
    <property type="entry name" value="ACP_syn_III"/>
    <property type="match status" value="1"/>
</dbReference>
<dbReference type="Proteomes" id="UP000054223">
    <property type="component" value="Unassembled WGS sequence"/>
</dbReference>
<protein>
    <submittedName>
        <fullName evidence="6">3-ketoacyl-ACP synthase</fullName>
    </submittedName>
</protein>
<dbReference type="CDD" id="cd00830">
    <property type="entry name" value="KAS_III"/>
    <property type="match status" value="1"/>
</dbReference>
<keyword evidence="3" id="KW-0812">Transmembrane</keyword>
<evidence type="ECO:0000313" key="7">
    <source>
        <dbReference type="Proteomes" id="UP000054223"/>
    </source>
</evidence>
<dbReference type="AlphaFoldDB" id="A0A9X0L500"/>